<reference evidence="1" key="1">
    <citation type="submission" date="2021-08" db="EMBL/GenBank/DDBJ databases">
        <authorList>
            <person name="Zhang H."/>
            <person name="Xu M."/>
            <person name="Yu Z."/>
            <person name="Yang L."/>
            <person name="Cai Y."/>
        </authorList>
    </citation>
    <scope>NUCLEOTIDE SEQUENCE</scope>
    <source>
        <strain evidence="1">CHL1</strain>
    </source>
</reference>
<dbReference type="KEGG" id="cmet:K6K41_13660"/>
<dbReference type="EMBL" id="CP081869">
    <property type="protein sequence ID" value="QZO02193.1"/>
    <property type="molecule type" value="Genomic_DNA"/>
</dbReference>
<evidence type="ECO:0008006" key="3">
    <source>
        <dbReference type="Google" id="ProtNLM"/>
    </source>
</evidence>
<dbReference type="AlphaFoldDB" id="A0A9E6UJN5"/>
<sequence length="154" mass="17277">MHQTLIDVAWLLVDHDTGRPRQATLRRAVSTAYYAVFHAICRLCANELVGKSTASRDWTAIYRSIDHGTFKTVREQDLRANHLGAGVHGILDLLIDLQRDRHDADYNPEPFAYGRLEVRALINSAEVAIIALDGLSSAEKRAFAVAMLARPRRK</sequence>
<gene>
    <name evidence="1" type="ORF">K6K41_13660</name>
</gene>
<evidence type="ECO:0000313" key="1">
    <source>
        <dbReference type="EMBL" id="QZO02193.1"/>
    </source>
</evidence>
<dbReference type="RefSeq" id="WP_261405598.1">
    <property type="nucleotide sequence ID" value="NZ_CP081869.1"/>
</dbReference>
<protein>
    <recommendedName>
        <fullName evidence="3">HEPN domain-containing protein</fullName>
    </recommendedName>
</protein>
<proteinExistence type="predicted"/>
<name>A0A9E6UJN5_9HYPH</name>
<accession>A0A9E6UJN5</accession>
<evidence type="ECO:0000313" key="2">
    <source>
        <dbReference type="Proteomes" id="UP000825701"/>
    </source>
</evidence>
<keyword evidence="2" id="KW-1185">Reference proteome</keyword>
<dbReference type="Proteomes" id="UP000825701">
    <property type="component" value="Chromosome"/>
</dbReference>
<organism evidence="1 2">
    <name type="scientific">Chenggangzhangella methanolivorans</name>
    <dbReference type="NCBI Taxonomy" id="1437009"/>
    <lineage>
        <taxon>Bacteria</taxon>
        <taxon>Pseudomonadati</taxon>
        <taxon>Pseudomonadota</taxon>
        <taxon>Alphaproteobacteria</taxon>
        <taxon>Hyphomicrobiales</taxon>
        <taxon>Methylopilaceae</taxon>
        <taxon>Chenggangzhangella</taxon>
    </lineage>
</organism>
<dbReference type="Gene3D" id="1.20.120.330">
    <property type="entry name" value="Nucleotidyltransferases domain 2"/>
    <property type="match status" value="1"/>
</dbReference>